<dbReference type="CDD" id="cd04186">
    <property type="entry name" value="GT_2_like_c"/>
    <property type="match status" value="1"/>
</dbReference>
<evidence type="ECO:0000313" key="2">
    <source>
        <dbReference type="EMBL" id="MDT0620508.1"/>
    </source>
</evidence>
<dbReference type="PANTHER" id="PTHR43179:SF7">
    <property type="entry name" value="RHAMNOSYLTRANSFERASE WBBL"/>
    <property type="match status" value="1"/>
</dbReference>
<gene>
    <name evidence="2" type="ORF">RM520_02665</name>
</gene>
<feature type="domain" description="Glycosyltransferase 2-like" evidence="1">
    <location>
        <begin position="7"/>
        <end position="134"/>
    </location>
</feature>
<keyword evidence="2" id="KW-0808">Transferase</keyword>
<sequence>MKAEIDIIIVNFYSEELIETCVKSIQNSDFENYNIIIVDNGSDTEILSNLTNDRIKVLTNNENKGFGHACNSGARESESEIILFLNPDTQVNKDTLKNTISFLTNRSEIAVMGCQQTDGQGSIHKTCARFVTRKNYFVKTLKLNKLSKNIFKSYRMVDWDHKTSREVNHVMGSFYAIKRSLFNELSGFDEDYFVYYEDLDLSKRVYNAGGKIYFNSEIKIYHETGGTSKNIKAQRLFYSLDALLTYSSKHLKNSSYIPIYCSVLFLEPIFRLGIALLKFNKSEILNTLKAFRLLYIKRLLKR</sequence>
<reference evidence="2 3" key="1">
    <citation type="submission" date="2023-09" db="EMBL/GenBank/DDBJ databases">
        <authorList>
            <person name="Rey-Velasco X."/>
        </authorList>
    </citation>
    <scope>NUCLEOTIDE SEQUENCE [LARGE SCALE GENOMIC DNA]</scope>
    <source>
        <strain evidence="2 3">P007</strain>
    </source>
</reference>
<accession>A0ABU3BEC2</accession>
<dbReference type="EMBL" id="JAVRHU010000001">
    <property type="protein sequence ID" value="MDT0620508.1"/>
    <property type="molecule type" value="Genomic_DNA"/>
</dbReference>
<dbReference type="SUPFAM" id="SSF53448">
    <property type="entry name" value="Nucleotide-diphospho-sugar transferases"/>
    <property type="match status" value="1"/>
</dbReference>
<dbReference type="Pfam" id="PF00535">
    <property type="entry name" value="Glycos_transf_2"/>
    <property type="match status" value="1"/>
</dbReference>
<evidence type="ECO:0000313" key="3">
    <source>
        <dbReference type="Proteomes" id="UP001250662"/>
    </source>
</evidence>
<keyword evidence="3" id="KW-1185">Reference proteome</keyword>
<evidence type="ECO:0000259" key="1">
    <source>
        <dbReference type="Pfam" id="PF00535"/>
    </source>
</evidence>
<comment type="caution">
    <text evidence="2">The sequence shown here is derived from an EMBL/GenBank/DDBJ whole genome shotgun (WGS) entry which is preliminary data.</text>
</comment>
<dbReference type="RefSeq" id="WP_311386872.1">
    <property type="nucleotide sequence ID" value="NZ_JAVRHU010000001.1"/>
</dbReference>
<name>A0ABU3BEC2_9FLAO</name>
<dbReference type="GO" id="GO:0016757">
    <property type="term" value="F:glycosyltransferase activity"/>
    <property type="evidence" value="ECO:0007669"/>
    <property type="project" value="UniProtKB-KW"/>
</dbReference>
<dbReference type="InterPro" id="IPR001173">
    <property type="entry name" value="Glyco_trans_2-like"/>
</dbReference>
<dbReference type="Gene3D" id="3.90.550.10">
    <property type="entry name" value="Spore Coat Polysaccharide Biosynthesis Protein SpsA, Chain A"/>
    <property type="match status" value="1"/>
</dbReference>
<organism evidence="2 3">
    <name type="scientific">Croceitalea vernalis</name>
    <dbReference type="NCBI Taxonomy" id="3075599"/>
    <lineage>
        <taxon>Bacteria</taxon>
        <taxon>Pseudomonadati</taxon>
        <taxon>Bacteroidota</taxon>
        <taxon>Flavobacteriia</taxon>
        <taxon>Flavobacteriales</taxon>
        <taxon>Flavobacteriaceae</taxon>
        <taxon>Croceitalea</taxon>
    </lineage>
</organism>
<dbReference type="InterPro" id="IPR029044">
    <property type="entry name" value="Nucleotide-diphossugar_trans"/>
</dbReference>
<proteinExistence type="predicted"/>
<keyword evidence="2" id="KW-0328">Glycosyltransferase</keyword>
<dbReference type="PANTHER" id="PTHR43179">
    <property type="entry name" value="RHAMNOSYLTRANSFERASE WBBL"/>
    <property type="match status" value="1"/>
</dbReference>
<dbReference type="Proteomes" id="UP001250662">
    <property type="component" value="Unassembled WGS sequence"/>
</dbReference>
<dbReference type="EC" id="2.4.-.-" evidence="2"/>
<protein>
    <submittedName>
        <fullName evidence="2">Glycosyltransferase family 2 protein</fullName>
        <ecNumber evidence="2">2.4.-.-</ecNumber>
    </submittedName>
</protein>